<dbReference type="Gene3D" id="2.60.40.4380">
    <property type="entry name" value="Translational regulator CsrA"/>
    <property type="match status" value="1"/>
</dbReference>
<keyword evidence="2" id="KW-0694">RNA-binding</keyword>
<dbReference type="OrthoDB" id="7026991at2"/>
<evidence type="ECO:0000256" key="1">
    <source>
        <dbReference type="ARBA" id="ARBA00023159"/>
    </source>
</evidence>
<evidence type="ECO:0000256" key="2">
    <source>
        <dbReference type="HAMAP-Rule" id="MF_00167"/>
    </source>
</evidence>
<dbReference type="EMBL" id="FOXM01000002">
    <property type="protein sequence ID" value="SFP39005.1"/>
    <property type="molecule type" value="Genomic_DNA"/>
</dbReference>
<dbReference type="Pfam" id="PF02599">
    <property type="entry name" value="CsrA"/>
    <property type="match status" value="1"/>
</dbReference>
<dbReference type="InterPro" id="IPR036107">
    <property type="entry name" value="CsrA_sf"/>
</dbReference>
<organism evidence="3 4">
    <name type="scientific">Geopseudomonas sagittaria</name>
    <dbReference type="NCBI Taxonomy" id="1135990"/>
    <lineage>
        <taxon>Bacteria</taxon>
        <taxon>Pseudomonadati</taxon>
        <taxon>Pseudomonadota</taxon>
        <taxon>Gammaproteobacteria</taxon>
        <taxon>Pseudomonadales</taxon>
        <taxon>Pseudomonadaceae</taxon>
        <taxon>Geopseudomonas</taxon>
    </lineage>
</organism>
<dbReference type="InterPro" id="IPR003751">
    <property type="entry name" value="CsrA"/>
</dbReference>
<comment type="subcellular location">
    <subcellularLocation>
        <location evidence="2">Cytoplasm</location>
    </subcellularLocation>
</comment>
<accession>A0A1I5PYG1</accession>
<proteinExistence type="inferred from homology"/>
<reference evidence="4" key="1">
    <citation type="submission" date="2016-10" db="EMBL/GenBank/DDBJ databases">
        <authorList>
            <person name="Varghese N."/>
            <person name="Submissions S."/>
        </authorList>
    </citation>
    <scope>NUCLEOTIDE SEQUENCE [LARGE SCALE GENOMIC DNA]</scope>
    <source>
        <strain evidence="4">JCM 18195</strain>
    </source>
</reference>
<evidence type="ECO:0000313" key="3">
    <source>
        <dbReference type="EMBL" id="SFP39005.1"/>
    </source>
</evidence>
<comment type="function">
    <text evidence="2">A key translational regulator that binds mRNA to regulate translation initiation and/or mRNA stability. Mediates global changes in gene expression, shifting from rapid growth to stress survival by linking envelope stress, the stringent response and the catabolite repression systems. Usually binds in the 5'-UTR; binding at or near the Shine-Dalgarno sequence prevents ribosome-binding, repressing translation, binding elsewhere in the 5'-UTR can activate translation and/or stabilize the mRNA. Its function is antagonized by small RNA(s).</text>
</comment>
<keyword evidence="2" id="KW-0678">Repressor</keyword>
<dbReference type="GO" id="GO:0006109">
    <property type="term" value="P:regulation of carbohydrate metabolic process"/>
    <property type="evidence" value="ECO:0007669"/>
    <property type="project" value="UniProtKB-UniRule"/>
</dbReference>
<keyword evidence="1 2" id="KW-0010">Activator</keyword>
<dbReference type="GO" id="GO:0048027">
    <property type="term" value="F:mRNA 5'-UTR binding"/>
    <property type="evidence" value="ECO:0007669"/>
    <property type="project" value="UniProtKB-UniRule"/>
</dbReference>
<evidence type="ECO:0000313" key="4">
    <source>
        <dbReference type="Proteomes" id="UP000243084"/>
    </source>
</evidence>
<dbReference type="GO" id="GO:0006402">
    <property type="term" value="P:mRNA catabolic process"/>
    <property type="evidence" value="ECO:0007669"/>
    <property type="project" value="InterPro"/>
</dbReference>
<dbReference type="HAMAP" id="MF_00167">
    <property type="entry name" value="CsrA"/>
    <property type="match status" value="1"/>
</dbReference>
<keyword evidence="4" id="KW-1185">Reference proteome</keyword>
<dbReference type="RefSeq" id="WP_092428090.1">
    <property type="nucleotide sequence ID" value="NZ_FOXM01000002.1"/>
</dbReference>
<keyword evidence="2" id="KW-0810">Translation regulation</keyword>
<keyword evidence="2" id="KW-0963">Cytoplasm</keyword>
<dbReference type="GO" id="GO:0045948">
    <property type="term" value="P:positive regulation of translational initiation"/>
    <property type="evidence" value="ECO:0007669"/>
    <property type="project" value="UniProtKB-UniRule"/>
</dbReference>
<dbReference type="GO" id="GO:0045947">
    <property type="term" value="P:negative regulation of translational initiation"/>
    <property type="evidence" value="ECO:0007669"/>
    <property type="project" value="UniProtKB-UniRule"/>
</dbReference>
<dbReference type="GO" id="GO:0005737">
    <property type="term" value="C:cytoplasm"/>
    <property type="evidence" value="ECO:0007669"/>
    <property type="project" value="UniProtKB-SubCell"/>
</dbReference>
<comment type="similarity">
    <text evidence="2">Belongs to the CsrA/RsmA family.</text>
</comment>
<dbReference type="AlphaFoldDB" id="A0A1I5PYG1"/>
<name>A0A1I5PYG1_9GAMM</name>
<comment type="subunit">
    <text evidence="2">Homodimer; the beta-strands of each monomer intercalate to form a hydrophobic core, while the alpha-helices form wings that extend away from the core.</text>
</comment>
<sequence>MSLILGRRVGEKIRLTIDPGADPQDALLRLLEDGIDIEVVSIKNNNHVRFGITAPRELLVLREELVAGSNERYHMDNDGMQCESPCR</sequence>
<dbReference type="Proteomes" id="UP000243084">
    <property type="component" value="Unassembled WGS sequence"/>
</dbReference>
<protein>
    <recommendedName>
        <fullName evidence="2">Translational regulator CsrA</fullName>
    </recommendedName>
    <alternativeName>
        <fullName evidence="2">Carbon storage regulator</fullName>
    </alternativeName>
</protein>
<dbReference type="SUPFAM" id="SSF117130">
    <property type="entry name" value="CsrA-like"/>
    <property type="match status" value="1"/>
</dbReference>
<gene>
    <name evidence="2" type="primary">csrA</name>
    <name evidence="3" type="ORF">SAMN05216229_10298</name>
</gene>